<accession>A0A564SHH0</accession>
<evidence type="ECO:0000313" key="2">
    <source>
        <dbReference type="EMBL" id="VUW94263.1"/>
    </source>
</evidence>
<keyword evidence="3" id="KW-1185">Reference proteome</keyword>
<dbReference type="GO" id="GO:0008907">
    <property type="term" value="F:integrase activity"/>
    <property type="evidence" value="ECO:0007669"/>
    <property type="project" value="InterPro"/>
</dbReference>
<dbReference type="GO" id="GO:0003677">
    <property type="term" value="F:DNA binding"/>
    <property type="evidence" value="ECO:0007669"/>
    <property type="project" value="InterPro"/>
</dbReference>
<organism evidence="2 3">
    <name type="scientific">[Ruminococcus] torques</name>
    <dbReference type="NCBI Taxonomy" id="33039"/>
    <lineage>
        <taxon>Bacteria</taxon>
        <taxon>Bacillati</taxon>
        <taxon>Bacillota</taxon>
        <taxon>Clostridia</taxon>
        <taxon>Lachnospirales</taxon>
        <taxon>Lachnospiraceae</taxon>
        <taxon>Mediterraneibacter</taxon>
    </lineage>
</organism>
<dbReference type="Gene3D" id="3.30.160.60">
    <property type="entry name" value="Classic Zinc Finger"/>
    <property type="match status" value="1"/>
</dbReference>
<dbReference type="InterPro" id="IPR016177">
    <property type="entry name" value="DNA-bd_dom_sf"/>
</dbReference>
<reference evidence="2 3" key="1">
    <citation type="submission" date="2019-07" db="EMBL/GenBank/DDBJ databases">
        <authorList>
            <person name="Hibberd C M."/>
            <person name="Gehrig L. J."/>
            <person name="Chang H.-W."/>
            <person name="Venkatesh S."/>
        </authorList>
    </citation>
    <scope>NUCLEOTIDE SEQUENCE [LARGE SCALE GENOMIC DNA]</scope>
    <source>
        <strain evidence="2">Ruminococcus_torques_SSTS_Bg7063</strain>
    </source>
</reference>
<dbReference type="SUPFAM" id="SSF54171">
    <property type="entry name" value="DNA-binding domain"/>
    <property type="match status" value="1"/>
</dbReference>
<dbReference type="EMBL" id="CABHNA010000023">
    <property type="protein sequence ID" value="VUW94263.1"/>
    <property type="molecule type" value="Genomic_DNA"/>
</dbReference>
<name>A0A564SHH0_9FIRM</name>
<feature type="domain" description="Integrase Tn916-type N-terminal DNA binding" evidence="1">
    <location>
        <begin position="1"/>
        <end position="62"/>
    </location>
</feature>
<evidence type="ECO:0000313" key="3">
    <source>
        <dbReference type="Proteomes" id="UP000363661"/>
    </source>
</evidence>
<gene>
    <name evidence="2" type="primary">Int-Tn_1</name>
    <name evidence="2" type="ORF">RTSSTS7063_00298</name>
</gene>
<dbReference type="InterPro" id="IPR004191">
    <property type="entry name" value="Integrase_Tn916-type_DNA-bd_N"/>
</dbReference>
<protein>
    <submittedName>
        <fullName evidence="2">Transposase from transposon Tn916</fullName>
    </submittedName>
</protein>
<sequence>MAKSRKDSRGYVLRTGESQRKDGRYSYSYTDLDKNRRTVYAKTLVKLRAKERKIIRDKEDGLLRQNPTDGLMAEIKKSHIWEDNPRHALTIPQQKAFMDYLKAHREYQGWVPIYFYTKDDLRTENHSDDR</sequence>
<dbReference type="AlphaFoldDB" id="A0A564SHH0"/>
<evidence type="ECO:0000259" key="1">
    <source>
        <dbReference type="Pfam" id="PF02920"/>
    </source>
</evidence>
<dbReference type="Proteomes" id="UP000363661">
    <property type="component" value="Unassembled WGS sequence"/>
</dbReference>
<dbReference type="Pfam" id="PF02920">
    <property type="entry name" value="Integrase_DNA"/>
    <property type="match status" value="1"/>
</dbReference>
<proteinExistence type="predicted"/>